<reference evidence="3" key="1">
    <citation type="submission" date="2016-03" db="EMBL/GenBank/DDBJ databases">
        <title>Complete genome sequence of Solimmundus cernigliae, representing a novel lineage of polycyclic aromatic hydrocarbon degraders within the Gammaproteobacteria.</title>
        <authorList>
            <person name="Singleton D.R."/>
            <person name="Dickey A.N."/>
            <person name="Scholl E.H."/>
            <person name="Wright F.A."/>
            <person name="Aitken M.D."/>
        </authorList>
    </citation>
    <scope>NUCLEOTIDE SEQUENCE [LARGE SCALE GENOMIC DNA]</scope>
    <source>
        <strain evidence="3">TR3.2</strain>
    </source>
</reference>
<dbReference type="CDD" id="cd00829">
    <property type="entry name" value="SCP-x_thiolase"/>
    <property type="match status" value="1"/>
</dbReference>
<evidence type="ECO:0000259" key="1">
    <source>
        <dbReference type="Pfam" id="PF22691"/>
    </source>
</evidence>
<dbReference type="InterPro" id="IPR002155">
    <property type="entry name" value="Thiolase"/>
</dbReference>
<dbReference type="Gene3D" id="3.40.47.10">
    <property type="match status" value="1"/>
</dbReference>
<keyword evidence="3" id="KW-1185">Reference proteome</keyword>
<dbReference type="PANTHER" id="PTHR42870:SF1">
    <property type="entry name" value="NON-SPECIFIC LIPID-TRANSFER PROTEIN-LIKE 2"/>
    <property type="match status" value="1"/>
</dbReference>
<dbReference type="PIRSF" id="PIRSF000429">
    <property type="entry name" value="Ac-CoA_Ac_transf"/>
    <property type="match status" value="1"/>
</dbReference>
<dbReference type="Pfam" id="PF22691">
    <property type="entry name" value="Thiolase_C_1"/>
    <property type="match status" value="1"/>
</dbReference>
<dbReference type="KEGG" id="gbi:PG2T_00865"/>
<dbReference type="OrthoDB" id="7053663at2"/>
<gene>
    <name evidence="2" type="ORF">PG2T_00865</name>
</gene>
<dbReference type="PANTHER" id="PTHR42870">
    <property type="entry name" value="ACETYL-COA C-ACETYLTRANSFERASE"/>
    <property type="match status" value="1"/>
</dbReference>
<protein>
    <submittedName>
        <fullName evidence="2">Thiolase</fullName>
    </submittedName>
</protein>
<dbReference type="SUPFAM" id="SSF53901">
    <property type="entry name" value="Thiolase-like"/>
    <property type="match status" value="2"/>
</dbReference>
<evidence type="ECO:0000313" key="2">
    <source>
        <dbReference type="EMBL" id="ANX05425.1"/>
    </source>
</evidence>
<dbReference type="InterPro" id="IPR016039">
    <property type="entry name" value="Thiolase-like"/>
</dbReference>
<accession>A0A1B1YX40</accession>
<sequence>MSDLSRQYIGPGWQLAVTAIHRAIADAGLKKSDIDGLLINKSPVASLMDLPMDLLDYAGLKDLTLCSVVEAEGSSGVQMVQQAALAVQAGMAKAVVCVFADAPIVPGVSTQQAFGMPLPLMGKLGSEAPTGLFGPVAAYALAARRYMHKNSLTEDHLGAVAVACRQWALKNPLAMMKKPLSMEDHHNSPYVVEPFHLFDCSFPVNGAVAVVVTSAERAADGPQPAVYIHGMGQGHRGVTNRRGFENEIEIGAKLAGQGAYAMAGVGPKDIDCAQVYDAFTYCILLQLEQYGFVEPGGGGAFALAGQTAPGGSFPVNTGGGQLSGYYLQGGTPLSEGVMQARGTAGERQVKHDLVLTAAYGGRMMYHACMITSPHASL</sequence>
<organism evidence="2 3">
    <name type="scientific">Immundisolibacter cernigliae</name>
    <dbReference type="NCBI Taxonomy" id="1810504"/>
    <lineage>
        <taxon>Bacteria</taxon>
        <taxon>Pseudomonadati</taxon>
        <taxon>Pseudomonadota</taxon>
        <taxon>Gammaproteobacteria</taxon>
        <taxon>Immundisolibacterales</taxon>
        <taxon>Immundisolibacteraceae</taxon>
        <taxon>Immundisolibacter</taxon>
    </lineage>
</organism>
<dbReference type="AlphaFoldDB" id="A0A1B1YX40"/>
<dbReference type="STRING" id="1810504.PG2T_00865"/>
<name>A0A1B1YX40_9GAMM</name>
<proteinExistence type="predicted"/>
<evidence type="ECO:0000313" key="3">
    <source>
        <dbReference type="Proteomes" id="UP000092952"/>
    </source>
</evidence>
<dbReference type="Proteomes" id="UP000092952">
    <property type="component" value="Chromosome"/>
</dbReference>
<dbReference type="InParanoid" id="A0A1B1YX40"/>
<dbReference type="GO" id="GO:0003988">
    <property type="term" value="F:acetyl-CoA C-acyltransferase activity"/>
    <property type="evidence" value="ECO:0007669"/>
    <property type="project" value="UniProtKB-ARBA"/>
</dbReference>
<feature type="domain" description="Thiolase C-terminal" evidence="1">
    <location>
        <begin position="251"/>
        <end position="371"/>
    </location>
</feature>
<dbReference type="InterPro" id="IPR055140">
    <property type="entry name" value="Thiolase_C_2"/>
</dbReference>
<dbReference type="EMBL" id="CP014671">
    <property type="protein sequence ID" value="ANX05425.1"/>
    <property type="molecule type" value="Genomic_DNA"/>
</dbReference>